<dbReference type="GO" id="GO:0016747">
    <property type="term" value="F:acyltransferase activity, transferring groups other than amino-acyl groups"/>
    <property type="evidence" value="ECO:0007669"/>
    <property type="project" value="InterPro"/>
</dbReference>
<dbReference type="SUPFAM" id="SSF55729">
    <property type="entry name" value="Acyl-CoA N-acyltransferases (Nat)"/>
    <property type="match status" value="1"/>
</dbReference>
<dbReference type="InterPro" id="IPR027455">
    <property type="entry name" value="Sper_AcTfrase_N"/>
</dbReference>
<dbReference type="OrthoDB" id="3526335at2"/>
<reference evidence="2 3" key="1">
    <citation type="submission" date="2018-09" db="EMBL/GenBank/DDBJ databases">
        <title>YIM 75507 draft genome.</title>
        <authorList>
            <person name="Tang S."/>
            <person name="Feng Y."/>
        </authorList>
    </citation>
    <scope>NUCLEOTIDE SEQUENCE [LARGE SCALE GENOMIC DNA]</scope>
    <source>
        <strain evidence="2 3">YIM 75507</strain>
    </source>
</reference>
<comment type="caution">
    <text evidence="2">The sequence shown here is derived from an EMBL/GenBank/DDBJ whole genome shotgun (WGS) entry which is preliminary data.</text>
</comment>
<proteinExistence type="predicted"/>
<dbReference type="Proteomes" id="UP000265768">
    <property type="component" value="Unassembled WGS sequence"/>
</dbReference>
<evidence type="ECO:0000259" key="1">
    <source>
        <dbReference type="PROSITE" id="PS51186"/>
    </source>
</evidence>
<protein>
    <submittedName>
        <fullName evidence="2">N-acetyltransferase</fullName>
    </submittedName>
</protein>
<dbReference type="Gene3D" id="3.40.630.30">
    <property type="match status" value="1"/>
</dbReference>
<dbReference type="AlphaFoldDB" id="A0A3A4B3C1"/>
<dbReference type="PROSITE" id="PS51186">
    <property type="entry name" value="GNAT"/>
    <property type="match status" value="1"/>
</dbReference>
<evidence type="ECO:0000313" key="2">
    <source>
        <dbReference type="EMBL" id="RJL36215.1"/>
    </source>
</evidence>
<sequence length="151" mass="16692">MELREIGEDNREAVLALRVAPGQRRFVESVRRSLADAAAHPEANPWFRAVHAGGEPVGFVMLSWDVAPRPPEIIGPWFLWRLLIDERHQGRGYGAATVRRVADLIREHGATELLTSYVAAEDGPAGFYARLGFTPTGDLDVNGEVIVRLPL</sequence>
<feature type="domain" description="N-acetyltransferase" evidence="1">
    <location>
        <begin position="1"/>
        <end position="151"/>
    </location>
</feature>
<dbReference type="Pfam" id="PF00583">
    <property type="entry name" value="Acetyltransf_1"/>
    <property type="match status" value="1"/>
</dbReference>
<dbReference type="InterPro" id="IPR016181">
    <property type="entry name" value="Acyl_CoA_acyltransferase"/>
</dbReference>
<dbReference type="EMBL" id="QZEY01000001">
    <property type="protein sequence ID" value="RJL36215.1"/>
    <property type="molecule type" value="Genomic_DNA"/>
</dbReference>
<keyword evidence="2" id="KW-0808">Transferase</keyword>
<name>A0A3A4B3C1_9ACTN</name>
<evidence type="ECO:0000313" key="3">
    <source>
        <dbReference type="Proteomes" id="UP000265768"/>
    </source>
</evidence>
<dbReference type="CDD" id="cd04301">
    <property type="entry name" value="NAT_SF"/>
    <property type="match status" value="1"/>
</dbReference>
<dbReference type="Gene3D" id="1.10.287.900">
    <property type="entry name" value="The crystal structure of the spermine/spermidine acetyltransferase from enterococcus faecali"/>
    <property type="match status" value="1"/>
</dbReference>
<accession>A0A3A4B3C1</accession>
<dbReference type="InterPro" id="IPR000182">
    <property type="entry name" value="GNAT_dom"/>
</dbReference>
<gene>
    <name evidence="2" type="ORF">D5H75_02720</name>
</gene>
<keyword evidence="3" id="KW-1185">Reference proteome</keyword>
<organism evidence="2 3">
    <name type="scientific">Bailinhaonella thermotolerans</name>
    <dbReference type="NCBI Taxonomy" id="1070861"/>
    <lineage>
        <taxon>Bacteria</taxon>
        <taxon>Bacillati</taxon>
        <taxon>Actinomycetota</taxon>
        <taxon>Actinomycetes</taxon>
        <taxon>Streptosporangiales</taxon>
        <taxon>Streptosporangiaceae</taxon>
        <taxon>Bailinhaonella</taxon>
    </lineage>
</organism>